<name>A0A391NLD0_9EUKA</name>
<evidence type="ECO:0000313" key="2">
    <source>
        <dbReference type="Proteomes" id="UP000265618"/>
    </source>
</evidence>
<proteinExistence type="predicted"/>
<gene>
    <name evidence="1" type="ORF">KIPB_004663</name>
</gene>
<accession>A0A391NLD0</accession>
<keyword evidence="2" id="KW-1185">Reference proteome</keyword>
<comment type="caution">
    <text evidence="1">The sequence shown here is derived from an EMBL/GenBank/DDBJ whole genome shotgun (WGS) entry which is preliminary data.</text>
</comment>
<organism evidence="1 2">
    <name type="scientific">Kipferlia bialata</name>
    <dbReference type="NCBI Taxonomy" id="797122"/>
    <lineage>
        <taxon>Eukaryota</taxon>
        <taxon>Metamonada</taxon>
        <taxon>Carpediemonas-like organisms</taxon>
        <taxon>Kipferlia</taxon>
    </lineage>
</organism>
<dbReference type="AlphaFoldDB" id="A0A391NLD0"/>
<protein>
    <submittedName>
        <fullName evidence="1">Uncharacterized protein</fullName>
    </submittedName>
</protein>
<dbReference type="Proteomes" id="UP000265618">
    <property type="component" value="Unassembled WGS sequence"/>
</dbReference>
<sequence>MATYTKLSSHAVLGPLMKRLDHQFPDIADFTHPSLRLCREGPSQLCMRFASPLPANTVLMVAKPVASVWNPILAPWLPVGELGALSVAFSPGLCLGNLHMVLGDIKDQGERMTLLRQMLALYHPERELDQIELPGKDECITGPPKYTGMPSPR</sequence>
<reference evidence="1 2" key="1">
    <citation type="journal article" date="2018" name="PLoS ONE">
        <title>The draft genome of Kipferlia bialata reveals reductive genome evolution in fornicate parasites.</title>
        <authorList>
            <person name="Tanifuji G."/>
            <person name="Takabayashi S."/>
            <person name="Kume K."/>
            <person name="Takagi M."/>
            <person name="Nakayama T."/>
            <person name="Kamikawa R."/>
            <person name="Inagaki Y."/>
            <person name="Hashimoto T."/>
        </authorList>
    </citation>
    <scope>NUCLEOTIDE SEQUENCE [LARGE SCALE GENOMIC DNA]</scope>
    <source>
        <strain evidence="1">NY0173</strain>
    </source>
</reference>
<evidence type="ECO:0000313" key="1">
    <source>
        <dbReference type="EMBL" id="GCA62615.1"/>
    </source>
</evidence>
<dbReference type="EMBL" id="BDIP01001018">
    <property type="protein sequence ID" value="GCA62615.1"/>
    <property type="molecule type" value="Genomic_DNA"/>
</dbReference>